<evidence type="ECO:0000256" key="4">
    <source>
        <dbReference type="ARBA" id="ARBA00022927"/>
    </source>
</evidence>
<feature type="compositionally biased region" description="Low complexity" evidence="5">
    <location>
        <begin position="1044"/>
        <end position="1057"/>
    </location>
</feature>
<feature type="region of interest" description="Disordered" evidence="5">
    <location>
        <begin position="118"/>
        <end position="152"/>
    </location>
</feature>
<dbReference type="AlphaFoldDB" id="A0A316UXM5"/>
<feature type="compositionally biased region" description="Polar residues" evidence="5">
    <location>
        <begin position="1005"/>
        <end position="1015"/>
    </location>
</feature>
<name>A0A316UXM5_9BASI</name>
<dbReference type="Pfam" id="PF08314">
    <property type="entry name" value="Sec39"/>
    <property type="match status" value="1"/>
</dbReference>
<feature type="compositionally biased region" description="Low complexity" evidence="5">
    <location>
        <begin position="1085"/>
        <end position="1094"/>
    </location>
</feature>
<dbReference type="GeneID" id="37026733"/>
<feature type="compositionally biased region" description="Polar residues" evidence="5">
    <location>
        <begin position="725"/>
        <end position="735"/>
    </location>
</feature>
<keyword evidence="3" id="KW-0256">Endoplasmic reticulum</keyword>
<feature type="region of interest" description="Disordered" evidence="5">
    <location>
        <begin position="991"/>
        <end position="1062"/>
    </location>
</feature>
<evidence type="ECO:0000259" key="6">
    <source>
        <dbReference type="Pfam" id="PF08314"/>
    </source>
</evidence>
<dbReference type="GO" id="GO:0005783">
    <property type="term" value="C:endoplasmic reticulum"/>
    <property type="evidence" value="ECO:0007669"/>
    <property type="project" value="UniProtKB-SubCell"/>
</dbReference>
<dbReference type="GO" id="GO:0015031">
    <property type="term" value="P:protein transport"/>
    <property type="evidence" value="ECO:0007669"/>
    <property type="project" value="UniProtKB-KW"/>
</dbReference>
<organism evidence="7 8">
    <name type="scientific">Jaminaea rosea</name>
    <dbReference type="NCBI Taxonomy" id="1569628"/>
    <lineage>
        <taxon>Eukaryota</taxon>
        <taxon>Fungi</taxon>
        <taxon>Dikarya</taxon>
        <taxon>Basidiomycota</taxon>
        <taxon>Ustilaginomycotina</taxon>
        <taxon>Exobasidiomycetes</taxon>
        <taxon>Microstromatales</taxon>
        <taxon>Microstromatales incertae sedis</taxon>
        <taxon>Jaminaea</taxon>
    </lineage>
</organism>
<proteinExistence type="predicted"/>
<reference evidence="7 8" key="1">
    <citation type="journal article" date="2018" name="Mol. Biol. Evol.">
        <title>Broad Genomic Sampling Reveals a Smut Pathogenic Ancestry of the Fungal Clade Ustilaginomycotina.</title>
        <authorList>
            <person name="Kijpornyongpan T."/>
            <person name="Mondo S.J."/>
            <person name="Barry K."/>
            <person name="Sandor L."/>
            <person name="Lee J."/>
            <person name="Lipzen A."/>
            <person name="Pangilinan J."/>
            <person name="LaButti K."/>
            <person name="Hainaut M."/>
            <person name="Henrissat B."/>
            <person name="Grigoriev I.V."/>
            <person name="Spatafora J.W."/>
            <person name="Aime M.C."/>
        </authorList>
    </citation>
    <scope>NUCLEOTIDE SEQUENCE [LARGE SCALE GENOMIC DNA]</scope>
    <source>
        <strain evidence="7 8">MCA 5214</strain>
    </source>
</reference>
<evidence type="ECO:0000313" key="8">
    <source>
        <dbReference type="Proteomes" id="UP000245884"/>
    </source>
</evidence>
<dbReference type="Proteomes" id="UP000245884">
    <property type="component" value="Unassembled WGS sequence"/>
</dbReference>
<protein>
    <recommendedName>
        <fullName evidence="6">Sec39 domain-containing protein</fullName>
    </recommendedName>
</protein>
<dbReference type="OrthoDB" id="27490at2759"/>
<evidence type="ECO:0000256" key="2">
    <source>
        <dbReference type="ARBA" id="ARBA00022448"/>
    </source>
</evidence>
<dbReference type="InterPro" id="IPR013244">
    <property type="entry name" value="Sec39_domain"/>
</dbReference>
<dbReference type="STRING" id="1569628.A0A316UXM5"/>
<dbReference type="EMBL" id="KZ819662">
    <property type="protein sequence ID" value="PWN30059.1"/>
    <property type="molecule type" value="Genomic_DNA"/>
</dbReference>
<dbReference type="GO" id="GO:0006890">
    <property type="term" value="P:retrograde vesicle-mediated transport, Golgi to endoplasmic reticulum"/>
    <property type="evidence" value="ECO:0007669"/>
    <property type="project" value="InterPro"/>
</dbReference>
<evidence type="ECO:0000256" key="5">
    <source>
        <dbReference type="SAM" id="MobiDB-lite"/>
    </source>
</evidence>
<feature type="domain" description="Sec39" evidence="6">
    <location>
        <begin position="464"/>
        <end position="858"/>
    </location>
</feature>
<feature type="compositionally biased region" description="Low complexity" evidence="5">
    <location>
        <begin position="75"/>
        <end position="91"/>
    </location>
</feature>
<evidence type="ECO:0000313" key="7">
    <source>
        <dbReference type="EMBL" id="PWN30059.1"/>
    </source>
</evidence>
<feature type="region of interest" description="Disordered" evidence="5">
    <location>
        <begin position="1080"/>
        <end position="1106"/>
    </location>
</feature>
<comment type="subcellular location">
    <subcellularLocation>
        <location evidence="1">Endoplasmic reticulum</location>
    </subcellularLocation>
</comment>
<evidence type="ECO:0000256" key="3">
    <source>
        <dbReference type="ARBA" id="ARBA00022824"/>
    </source>
</evidence>
<dbReference type="RefSeq" id="XP_025364671.1">
    <property type="nucleotide sequence ID" value="XM_025504910.1"/>
</dbReference>
<keyword evidence="8" id="KW-1185">Reference proteome</keyword>
<keyword evidence="2" id="KW-0813">Transport</keyword>
<sequence>MAIDSQTLHLQRGFLELNHITPAVVAQLLNPLAQHQPQWVALAVLQCFTNLQRASHVSSIEAADSLLQVGIQAASSPSSQPSSSSSSSPSPNVHGVLSSASSSLKAFQKTGMAVHLQEAASSAQSLHDEEEDEDSAWFDTKRSQTPSPALPASAPSIHLASLLVSLARPRKTALLLAPYPPRLVVWLRAINMETFAKVIWPERYKIIEASLRHLAIADGRLDDLVAARLLPRLDGDDVWHELLKGGLNQEEITRIPEWYLNQARSLDARYQATQLALELVQVGMAVAPAGGDDDTAAALRRLYDQLETSQCFGRQQEGSVDTNLSRDPASVICEGLAAGILVGGEGLKRALRFACSASRQSQDTLIRQVCWKMAERRETEAMPSFLDSVQASHEERLRIGLAILLRATSTHDVKGLEALLVQPLPSSSALEHLSDKMRRHFPRDKHAPLPTSEELFQAFVSVEDLTILVQRSQLYLQALAQTRLRQLFSAAAPYRLITATTAEDQSDVLKSCLSDRHPGTTSSPQEWLTLHSALLSLCGSPAQLLNALTPAIVSSLLIRAALKFAPHEAAQSLIEQAIESPSSLQPDEIDSLLIQAARDIIDRATGGRAGVADLKRARQILSLTPSSQTSPIPASLLFLNSVLRLMQLSQPLPSALHASVTMTPLEIRLASDKLDIVRRWLSAGLDAGVWRRRNDVLETAIGLCEGSETGAVGEPLGDEDKNSKSAKASSTVSRTSRSKESIRVKVLAMLAEAAMSHSDISATGESLDEMQAALKVVQRRAKRASTPAAGGQGDTILLKEAAAAEETAWTTLFAMSKHPNAISGDGEARQRRKQWLGEAISLCPPERLSELLKRWTAMVSEDGEEEAADADIMGAVIAGLPGHTAGSKGATSSASAAQAVQGLGAGVFSLAAAAVNTTAWSLSPSLGTAALPSASSGASSYSPATATAALGSGAGGALGNALSSLAGHGHRFRSGLWGVASAAAAPAQAVDSSPSLAAERELQPPSVSAATGNNPSPAPRTAASLFDDFGPPDASRAGRRISSDDPSASAARSSSPSVANPFASYLDPAERAARAARGFLGGGRATSSSSAEAGAAGGGGWSALGSRGMNWLVGEEAGDGHSR</sequence>
<accession>A0A316UXM5</accession>
<feature type="region of interest" description="Disordered" evidence="5">
    <location>
        <begin position="708"/>
        <end position="736"/>
    </location>
</feature>
<keyword evidence="4" id="KW-0653">Protein transport</keyword>
<gene>
    <name evidence="7" type="ORF">BDZ90DRAFT_229094</name>
</gene>
<evidence type="ECO:0000256" key="1">
    <source>
        <dbReference type="ARBA" id="ARBA00004240"/>
    </source>
</evidence>
<feature type="region of interest" description="Disordered" evidence="5">
    <location>
        <begin position="74"/>
        <end position="97"/>
    </location>
</feature>